<dbReference type="AlphaFoldDB" id="A0A7S3V9P4"/>
<evidence type="ECO:0000313" key="2">
    <source>
        <dbReference type="EMBL" id="CAE0466500.1"/>
    </source>
</evidence>
<evidence type="ECO:0000259" key="1">
    <source>
        <dbReference type="Pfam" id="PF17775"/>
    </source>
</evidence>
<proteinExistence type="predicted"/>
<dbReference type="Pfam" id="PF17775">
    <property type="entry name" value="YchJ_M-like"/>
    <property type="match status" value="1"/>
</dbReference>
<dbReference type="InterPro" id="IPR032710">
    <property type="entry name" value="NTF2-like_dom_sf"/>
</dbReference>
<reference evidence="2" key="1">
    <citation type="submission" date="2021-01" db="EMBL/GenBank/DDBJ databases">
        <authorList>
            <person name="Corre E."/>
            <person name="Pelletier E."/>
            <person name="Niang G."/>
            <person name="Scheremetjew M."/>
            <person name="Finn R."/>
            <person name="Kale V."/>
            <person name="Holt S."/>
            <person name="Cochrane G."/>
            <person name="Meng A."/>
            <person name="Brown T."/>
            <person name="Cohen L."/>
        </authorList>
    </citation>
    <scope>NUCLEOTIDE SEQUENCE</scope>
    <source>
        <strain evidence="2">MM31A-1</strain>
    </source>
</reference>
<dbReference type="Gene3D" id="3.10.450.50">
    <property type="match status" value="1"/>
</dbReference>
<dbReference type="SUPFAM" id="SSF54427">
    <property type="entry name" value="NTF2-like"/>
    <property type="match status" value="1"/>
</dbReference>
<feature type="domain" description="YchJ-like middle NTF2-like" evidence="1">
    <location>
        <begin position="3"/>
        <end position="101"/>
    </location>
</feature>
<name>A0A7S3V9P4_9STRA</name>
<gene>
    <name evidence="2" type="ORF">CDEB00056_LOCUS11352</name>
</gene>
<accession>A0A7S3V9P4</accession>
<dbReference type="InterPro" id="IPR048469">
    <property type="entry name" value="YchJ-like_M"/>
</dbReference>
<dbReference type="EMBL" id="HBIO01014697">
    <property type="protein sequence ID" value="CAE0466500.1"/>
    <property type="molecule type" value="Transcribed_RNA"/>
</dbReference>
<organism evidence="2">
    <name type="scientific">Chaetoceros debilis</name>
    <dbReference type="NCBI Taxonomy" id="122233"/>
    <lineage>
        <taxon>Eukaryota</taxon>
        <taxon>Sar</taxon>
        <taxon>Stramenopiles</taxon>
        <taxon>Ochrophyta</taxon>
        <taxon>Bacillariophyta</taxon>
        <taxon>Coscinodiscophyceae</taxon>
        <taxon>Chaetocerotophycidae</taxon>
        <taxon>Chaetocerotales</taxon>
        <taxon>Chaetocerotaceae</taxon>
        <taxon>Chaetoceros</taxon>
    </lineage>
</organism>
<protein>
    <recommendedName>
        <fullName evidence="1">YchJ-like middle NTF2-like domain-containing protein</fullName>
    </recommendedName>
</protein>
<sequence length="117" mass="13301">MPQHIIETTHPTCRDYIKDKEVWAKDLNRDGMFDSYEFVSLEAEPQIFDAEDENIGYIDFKVNLRANASNGPHLEGHEIVVRERSKFIRSGKPLSWSYAAGEVTSDVAGIEDVQLNS</sequence>